<keyword evidence="4" id="KW-0068">Autocatalytic cleavage</keyword>
<dbReference type="SUPFAM" id="SSF82215">
    <property type="entry name" value="C-terminal autoproteolytic domain of nucleoporin nup98"/>
    <property type="match status" value="1"/>
</dbReference>
<dbReference type="InterPro" id="IPR036903">
    <property type="entry name" value="Nup98_auto-Pept-S59_dom_sf"/>
</dbReference>
<keyword evidence="7" id="KW-0811">Translocation</keyword>
<evidence type="ECO:0000313" key="12">
    <source>
        <dbReference type="EMBL" id="CAK7221772.1"/>
    </source>
</evidence>
<keyword evidence="5" id="KW-0509">mRNA transport</keyword>
<dbReference type="Pfam" id="PF13634">
    <property type="entry name" value="Nucleoporin_FG"/>
    <property type="match status" value="4"/>
</dbReference>
<dbReference type="Pfam" id="PF12110">
    <property type="entry name" value="Nup96"/>
    <property type="match status" value="1"/>
</dbReference>
<reference evidence="12 13" key="1">
    <citation type="submission" date="2024-01" db="EMBL/GenBank/DDBJ databases">
        <authorList>
            <person name="Allen C."/>
            <person name="Tagirdzhanova G."/>
        </authorList>
    </citation>
    <scope>NUCLEOTIDE SEQUENCE [LARGE SCALE GENOMIC DNA]</scope>
</reference>
<gene>
    <name evidence="12" type="ORF">SCUCBS95973_004613</name>
</gene>
<comment type="caution">
    <text evidence="12">The sequence shown here is derived from an EMBL/GenBank/DDBJ whole genome shotgun (WGS) entry which is preliminary data.</text>
</comment>
<dbReference type="Gene3D" id="3.30.1610.10">
    <property type="entry name" value="Peptidase S59, nucleoporin"/>
    <property type="match status" value="1"/>
</dbReference>
<evidence type="ECO:0000256" key="9">
    <source>
        <dbReference type="ARBA" id="ARBA00023242"/>
    </source>
</evidence>
<dbReference type="InterPro" id="IPR025574">
    <property type="entry name" value="Nucleoporin_FG_rpt"/>
</dbReference>
<evidence type="ECO:0000256" key="3">
    <source>
        <dbReference type="ARBA" id="ARBA00022448"/>
    </source>
</evidence>
<evidence type="ECO:0000313" key="13">
    <source>
        <dbReference type="Proteomes" id="UP001642405"/>
    </source>
</evidence>
<dbReference type="InterPro" id="IPR021967">
    <property type="entry name" value="Nup98_C"/>
</dbReference>
<dbReference type="PROSITE" id="PS51434">
    <property type="entry name" value="NUP_C"/>
    <property type="match status" value="1"/>
</dbReference>
<dbReference type="Gene3D" id="1.25.40.690">
    <property type="match status" value="1"/>
</dbReference>
<keyword evidence="6" id="KW-0653">Protein transport</keyword>
<dbReference type="PANTHER" id="PTHR23198:SF6">
    <property type="entry name" value="NUCLEAR PORE COMPLEX PROTEIN NUP98-NUP96"/>
    <property type="match status" value="1"/>
</dbReference>
<proteinExistence type="inferred from homology"/>
<evidence type="ECO:0000256" key="7">
    <source>
        <dbReference type="ARBA" id="ARBA00023010"/>
    </source>
</evidence>
<evidence type="ECO:0000256" key="10">
    <source>
        <dbReference type="SAM" id="MobiDB-lite"/>
    </source>
</evidence>
<feature type="region of interest" description="Disordered" evidence="10">
    <location>
        <begin position="1"/>
        <end position="33"/>
    </location>
</feature>
<dbReference type="InterPro" id="IPR037665">
    <property type="entry name" value="Nucleoporin_S59-like"/>
</dbReference>
<evidence type="ECO:0000256" key="8">
    <source>
        <dbReference type="ARBA" id="ARBA00023132"/>
    </source>
</evidence>
<keyword evidence="8" id="KW-0906">Nuclear pore complex</keyword>
<feature type="compositionally biased region" description="Gly residues" evidence="10">
    <location>
        <begin position="1"/>
        <end position="12"/>
    </location>
</feature>
<protein>
    <recommendedName>
        <fullName evidence="11">Peptidase S59 domain-containing protein</fullName>
    </recommendedName>
</protein>
<accession>A0ABP0BPZ8</accession>
<dbReference type="EMBL" id="CAWUHB010000023">
    <property type="protein sequence ID" value="CAK7221772.1"/>
    <property type="molecule type" value="Genomic_DNA"/>
</dbReference>
<feature type="compositionally biased region" description="Low complexity" evidence="10">
    <location>
        <begin position="1935"/>
        <end position="1947"/>
    </location>
</feature>
<feature type="region of interest" description="Disordered" evidence="10">
    <location>
        <begin position="834"/>
        <end position="900"/>
    </location>
</feature>
<evidence type="ECO:0000256" key="1">
    <source>
        <dbReference type="ARBA" id="ARBA00004567"/>
    </source>
</evidence>
<feature type="region of interest" description="Disordered" evidence="10">
    <location>
        <begin position="1926"/>
        <end position="1952"/>
    </location>
</feature>
<dbReference type="PANTHER" id="PTHR23198">
    <property type="entry name" value="NUCLEOPORIN"/>
    <property type="match status" value="1"/>
</dbReference>
<comment type="similarity">
    <text evidence="2">Belongs to the nucleoporin GLFG family.</text>
</comment>
<evidence type="ECO:0000256" key="2">
    <source>
        <dbReference type="ARBA" id="ARBA00008926"/>
    </source>
</evidence>
<dbReference type="Gene3D" id="1.10.10.2360">
    <property type="match status" value="1"/>
</dbReference>
<evidence type="ECO:0000259" key="11">
    <source>
        <dbReference type="PROSITE" id="PS51434"/>
    </source>
</evidence>
<feature type="region of interest" description="Disordered" evidence="10">
    <location>
        <begin position="324"/>
        <end position="345"/>
    </location>
</feature>
<feature type="domain" description="Peptidase S59" evidence="11">
    <location>
        <begin position="931"/>
        <end position="1067"/>
    </location>
</feature>
<evidence type="ECO:0000256" key="5">
    <source>
        <dbReference type="ARBA" id="ARBA00022816"/>
    </source>
</evidence>
<dbReference type="InterPro" id="IPR007230">
    <property type="entry name" value="Nup98_auto-Pept-S59_dom"/>
</dbReference>
<keyword evidence="9" id="KW-0539">Nucleus</keyword>
<dbReference type="Proteomes" id="UP001642405">
    <property type="component" value="Unassembled WGS sequence"/>
</dbReference>
<feature type="compositionally biased region" description="Low complexity" evidence="10">
    <location>
        <begin position="861"/>
        <end position="883"/>
    </location>
</feature>
<evidence type="ECO:0000256" key="4">
    <source>
        <dbReference type="ARBA" id="ARBA00022813"/>
    </source>
</evidence>
<organism evidence="12 13">
    <name type="scientific">Sporothrix curviconia</name>
    <dbReference type="NCBI Taxonomy" id="1260050"/>
    <lineage>
        <taxon>Eukaryota</taxon>
        <taxon>Fungi</taxon>
        <taxon>Dikarya</taxon>
        <taxon>Ascomycota</taxon>
        <taxon>Pezizomycotina</taxon>
        <taxon>Sordariomycetes</taxon>
        <taxon>Sordariomycetidae</taxon>
        <taxon>Ophiostomatales</taxon>
        <taxon>Ophiostomataceae</taxon>
        <taxon>Sporothrix</taxon>
    </lineage>
</organism>
<comment type="subcellular location">
    <subcellularLocation>
        <location evidence="1">Nucleus</location>
        <location evidence="1">Nuclear pore complex</location>
    </subcellularLocation>
</comment>
<sequence>MAFGGGGFGGFGQNNQTTTGGFGGFGRNNTTTGGFGTNTSTFGGATQNTGTNLFGSTGTTGGFGSSTGGFGNTGTGAFGAKPAFGATTTAGGGLFGSTTATAGSTTFGSGGFGSTTNTTSPFGGGGTSLFGAQNKPAFGTTTGTGGLFGSTPATTTSTFGGTTAGFGATANPGIGTNVGDPPGTNSVAFQPYIEKEATSNQQNSFQNILFMDAYKKWSPEELRLTDYNQGRRYGNATSTGAFGVGSGFGGFGASSTPATTGTTGGLFGAGGTTTGGFGAQNTATTGGFGSTTGGGLFGAAKPAATGGLFGSATPAQPAQTNSLFGGGGTTTGAFGNTGTTGGFGATPSASTGSLFGNTATQNKPVTGFGFGTATQGTNAFGNTGATNAFGTPQAATTTGGGLFGTTPAATGTTTTGGGLFGAGAQTGTTGTGAFGTPAAGGFGTATPSSGGLFGQAKPATGGLFGSTQTATAGTGTTGGLFGSSTTTTPFGGTAGTQQTGGLFGAKPAATATTGGLFGGGGLGQPAAGTQTTGGLFGGIGQSTQAQQPQQTGGLFGSSLGQTAQKPSLFGSTTPAAGGGLFGNQQATPQQQGGLFGQSTAAAQPQVGGLGGSLFGGSQQGGLGASQGLTTSINDAGAYGAPSLFQSLAAQEVQNPGPLATPLSVSKSKTSRRSSILPLYKMNPGSASKFATPQKRGYGFSYSTFGTPSSVSSTASTPGTMSQSLLVGSIGRSGLTKSISSSNLRRTYNPEDSILLPGAFSSNSGPRFYGSTGSSKKLVINRDMRSDLFTTPSKVRESTSFDALSSAANAANDYGSTRKLTKRVSFDTTIAKDTVPESVNGNAGAASGSEPDMGYLRPQTRAGNGASGPSSSNNNASASGNGNSTALVVSPASEPEMEQVTGKELAIVHEEETSPVRARCIPHNYRVNSKELGEYWMSPSKEEIEQMNRVQRQQVVNFTVGRTNVGQVRFRVPVDLTKINLDSIMDGIVTLIIRSATVYPDVTTKPPVGQGLNVPAEILLLHTCPRSGPDANAAKMRKHIMRLKNIPDTAFVSYDEKTAAWVFRVEHFTTYGLDDEDEDDETDAEVTRLSAAPSNVVLPSTEKVRDEDTFDFRRRKYVSVPGAFDDSNDIMDDEDEEGDVTFQQSFLSNRSADMNAQAVVPISAMEHDHDMELGEDSDLYEKEGEAPFSQQLYSAAELDDNNSLEPYPFLPNLPPIAQETPAGIMRARLRAIKEANTPLKLQVADGDNWMEMLQKTVSPQKRDRVALKALGEHGAPEKTNWNESIANFDKKAGASITARGHAQNDNRGFATSIDLMNSLFEKAKAPATQAPETIAPAKGFVKWPYKRTNKAADEAEASMDPSDRAFHDAVKPVWSTDGACIITETQGDGDDTEPALKRVRVFDSIGAALADYSLEGLSDHKDAVDVQVVEGVPAISTRHIPQIKAFAGFCEQANRRKSAAANALSQQLGSYEQSVWDLASVLFDPVEGHVSSPAEEARQRRSNLAKFWALLVQDSTSAKTIDQAESPEEKAILYLASRKVPEACRSLVDSKNFKLATLVSMIGTGDAFKKDMREQVDDWQQGDVLSEFGIPLRSIYSLLAGNVAVCEGKKGGGVENRMGSVVLSNWFGLDWKQAFGLRLWYGIAAGEGIEAAVAKYVEDLEQGRVPPPRPWYTTQRDIPISWADPQREQREDLLFGLLKVAAGLAKLEDVLEPENSQPSPFRYRFCWQINQALSASTSVGSSAKLTTEKADTLTSSYASEVVYQSDNENATDSDDGTWVHAVWVLLHLSDRTSRTHAVQDVLARHTGSLFANNGAKAHLYDTLVDDLKIPAQWVWQAAALYWRNQQNQPVLEAECLLRASAYADAHRIFVKELAPKAIVERNYSDISEMLEKLQPHRQQIQDWALGGEMYSRFLDLLTLQRGGTLGGGGARGSGAGSAPRTRGRQQQQARDEAEQASAQLIGAVEALASSLPSMYENAADALPTEVAAITEMADVVAKETMALANKGRMDLTKISRLPLTEDRRVRYSSDLAFAYYREVMSAH</sequence>
<name>A0ABP0BPZ8_9PEZI</name>
<keyword evidence="13" id="KW-1185">Reference proteome</keyword>
<dbReference type="Pfam" id="PF04096">
    <property type="entry name" value="Nucleoporin2"/>
    <property type="match status" value="1"/>
</dbReference>
<keyword evidence="3" id="KW-0813">Transport</keyword>
<evidence type="ECO:0000256" key="6">
    <source>
        <dbReference type="ARBA" id="ARBA00022927"/>
    </source>
</evidence>